<feature type="compositionally biased region" description="Basic and acidic residues" evidence="1">
    <location>
        <begin position="16"/>
        <end position="35"/>
    </location>
</feature>
<proteinExistence type="predicted"/>
<reference evidence="2 3" key="1">
    <citation type="submission" date="2018-06" db="EMBL/GenBank/DDBJ databases">
        <title>A transcriptomic atlas of mushroom development highlights an independent origin of complex multicellularity.</title>
        <authorList>
            <consortium name="DOE Joint Genome Institute"/>
            <person name="Krizsan K."/>
            <person name="Almasi E."/>
            <person name="Merenyi Z."/>
            <person name="Sahu N."/>
            <person name="Viragh M."/>
            <person name="Koszo T."/>
            <person name="Mondo S."/>
            <person name="Kiss B."/>
            <person name="Balint B."/>
            <person name="Kues U."/>
            <person name="Barry K."/>
            <person name="Hegedus J.C."/>
            <person name="Henrissat B."/>
            <person name="Johnson J."/>
            <person name="Lipzen A."/>
            <person name="Ohm R."/>
            <person name="Nagy I."/>
            <person name="Pangilinan J."/>
            <person name="Yan J."/>
            <person name="Xiong Y."/>
            <person name="Grigoriev I.V."/>
            <person name="Hibbett D.S."/>
            <person name="Nagy L.G."/>
        </authorList>
    </citation>
    <scope>NUCLEOTIDE SEQUENCE [LARGE SCALE GENOMIC DNA]</scope>
    <source>
        <strain evidence="2 3">SZMC22713</strain>
    </source>
</reference>
<evidence type="ECO:0000313" key="3">
    <source>
        <dbReference type="Proteomes" id="UP000294933"/>
    </source>
</evidence>
<dbReference type="AlphaFoldDB" id="A0A4Y7Q545"/>
<feature type="region of interest" description="Disordered" evidence="1">
    <location>
        <begin position="1"/>
        <end position="208"/>
    </location>
</feature>
<feature type="compositionally biased region" description="Basic and acidic residues" evidence="1">
    <location>
        <begin position="42"/>
        <end position="59"/>
    </location>
</feature>
<feature type="compositionally biased region" description="Polar residues" evidence="1">
    <location>
        <begin position="62"/>
        <end position="76"/>
    </location>
</feature>
<protein>
    <submittedName>
        <fullName evidence="2">Uncharacterized protein</fullName>
    </submittedName>
</protein>
<feature type="compositionally biased region" description="Low complexity" evidence="1">
    <location>
        <begin position="180"/>
        <end position="193"/>
    </location>
</feature>
<accession>A0A4Y7Q545</accession>
<gene>
    <name evidence="2" type="ORF">BD410DRAFT_897941</name>
</gene>
<organism evidence="2 3">
    <name type="scientific">Rickenella mellea</name>
    <dbReference type="NCBI Taxonomy" id="50990"/>
    <lineage>
        <taxon>Eukaryota</taxon>
        <taxon>Fungi</taxon>
        <taxon>Dikarya</taxon>
        <taxon>Basidiomycota</taxon>
        <taxon>Agaricomycotina</taxon>
        <taxon>Agaricomycetes</taxon>
        <taxon>Hymenochaetales</taxon>
        <taxon>Rickenellaceae</taxon>
        <taxon>Rickenella</taxon>
    </lineage>
</organism>
<feature type="compositionally biased region" description="Polar residues" evidence="1">
    <location>
        <begin position="324"/>
        <end position="345"/>
    </location>
</feature>
<name>A0A4Y7Q545_9AGAM</name>
<evidence type="ECO:0000313" key="2">
    <source>
        <dbReference type="EMBL" id="TDL22694.1"/>
    </source>
</evidence>
<keyword evidence="3" id="KW-1185">Reference proteome</keyword>
<dbReference type="Proteomes" id="UP000294933">
    <property type="component" value="Unassembled WGS sequence"/>
</dbReference>
<feature type="compositionally biased region" description="Low complexity" evidence="1">
    <location>
        <begin position="1"/>
        <end position="12"/>
    </location>
</feature>
<sequence length="382" mass="41160">MAGAAEAFEFMGEGTGESREAAVDVSPEDERKAPEDGSQSDGRSDGAKDLLSELCKAEDANGNGSTPQFTSDSSSVVFAGEDAWQPPVNIPDIFVVDEPGSRRRRRVWNLPKRAAVRQNLGPEQLSLDGLRTTGHPHDQAPDDNSDAEDHASSTNASVAVPNLTHGQSDEPSSLSYSFATPTSSSRRPRSSTSNIVDSDPLLAASDPDVSSVTSRCFSLDPLARRRSSSLLPSPFLNRVMNASSRSLATSLDLYKYDPEDIPSPFSLSIEDTAYEHSIDDSSSFLSTPSKLPSSPRREMLEMLPVLSKDSTHGLLPRNERAPLSSVTNRAANPTSEVDSSPVSMSLSVRDRVKMARKKSKVALTNAVRRISSKLGGKENEIR</sequence>
<dbReference type="VEuPathDB" id="FungiDB:BD410DRAFT_897941"/>
<feature type="region of interest" description="Disordered" evidence="1">
    <location>
        <begin position="310"/>
        <end position="345"/>
    </location>
</feature>
<dbReference type="EMBL" id="ML170173">
    <property type="protein sequence ID" value="TDL22694.1"/>
    <property type="molecule type" value="Genomic_DNA"/>
</dbReference>
<feature type="compositionally biased region" description="Polar residues" evidence="1">
    <location>
        <begin position="164"/>
        <end position="179"/>
    </location>
</feature>
<evidence type="ECO:0000256" key="1">
    <source>
        <dbReference type="SAM" id="MobiDB-lite"/>
    </source>
</evidence>